<organism evidence="2 3">
    <name type="scientific">Geodermatophilus telluris</name>
    <dbReference type="NCBI Taxonomy" id="1190417"/>
    <lineage>
        <taxon>Bacteria</taxon>
        <taxon>Bacillati</taxon>
        <taxon>Actinomycetota</taxon>
        <taxon>Actinomycetes</taxon>
        <taxon>Geodermatophilales</taxon>
        <taxon>Geodermatophilaceae</taxon>
        <taxon>Geodermatophilus</taxon>
    </lineage>
</organism>
<proteinExistence type="predicted"/>
<dbReference type="STRING" id="1190417.SAMN05660690_1427"/>
<accession>A0A1G6LJW8</accession>
<sequence length="180" mass="18177">MAGNRRHRRPSLGTRLAVTAAAGAVVVLGTPGVGSAAGGPMKPLVTCVLPVQDGSWTAVFGYENPTPLTWDESRGFDNELTPAALDGPQVTSFAPGTHHGAFSVRVPASTPSVEWQVHSRSVTASRDGSTRCPSETELPADGNGLGAPMVLAAAGLVGAASLAVSRRRRPGPPGAGAPPA</sequence>
<evidence type="ECO:0000256" key="1">
    <source>
        <dbReference type="SAM" id="MobiDB-lite"/>
    </source>
</evidence>
<dbReference type="RefSeq" id="WP_139173498.1">
    <property type="nucleotide sequence ID" value="NZ_FMZF01000002.1"/>
</dbReference>
<keyword evidence="3" id="KW-1185">Reference proteome</keyword>
<evidence type="ECO:0000313" key="3">
    <source>
        <dbReference type="Proteomes" id="UP000199416"/>
    </source>
</evidence>
<gene>
    <name evidence="2" type="ORF">SAMN05660690_1427</name>
</gene>
<evidence type="ECO:0000313" key="2">
    <source>
        <dbReference type="EMBL" id="SDC43503.1"/>
    </source>
</evidence>
<name>A0A1G6LJW8_9ACTN</name>
<feature type="region of interest" description="Disordered" evidence="1">
    <location>
        <begin position="120"/>
        <end position="143"/>
    </location>
</feature>
<protein>
    <submittedName>
        <fullName evidence="2">Uncharacterized protein</fullName>
    </submittedName>
</protein>
<dbReference type="OrthoDB" id="5196445at2"/>
<dbReference type="EMBL" id="FMZF01000002">
    <property type="protein sequence ID" value="SDC43503.1"/>
    <property type="molecule type" value="Genomic_DNA"/>
</dbReference>
<feature type="compositionally biased region" description="Polar residues" evidence="1">
    <location>
        <begin position="120"/>
        <end position="133"/>
    </location>
</feature>
<reference evidence="3" key="1">
    <citation type="submission" date="2016-10" db="EMBL/GenBank/DDBJ databases">
        <authorList>
            <person name="Varghese N."/>
            <person name="Submissions S."/>
        </authorList>
    </citation>
    <scope>NUCLEOTIDE SEQUENCE [LARGE SCALE GENOMIC DNA]</scope>
    <source>
        <strain evidence="3">DSM 45421</strain>
    </source>
</reference>
<dbReference type="AlphaFoldDB" id="A0A1G6LJW8"/>
<dbReference type="Proteomes" id="UP000199416">
    <property type="component" value="Unassembled WGS sequence"/>
</dbReference>